<dbReference type="PANTHER" id="PTHR22683">
    <property type="entry name" value="SPORULATION PROTEIN RELATED"/>
    <property type="match status" value="1"/>
</dbReference>
<evidence type="ECO:0000313" key="9">
    <source>
        <dbReference type="EMBL" id="MFD1716898.1"/>
    </source>
</evidence>
<feature type="region of interest" description="Disordered" evidence="5">
    <location>
        <begin position="79"/>
        <end position="111"/>
    </location>
</feature>
<dbReference type="EMBL" id="JBHUEE010000001">
    <property type="protein sequence ID" value="MFD1716898.1"/>
    <property type="molecule type" value="Genomic_DNA"/>
</dbReference>
<keyword evidence="6" id="KW-0472">Membrane</keyword>
<dbReference type="Pfam" id="PF00498">
    <property type="entry name" value="FHA"/>
    <property type="match status" value="1"/>
</dbReference>
<dbReference type="InterPro" id="IPR027417">
    <property type="entry name" value="P-loop_NTPase"/>
</dbReference>
<keyword evidence="10" id="KW-1185">Reference proteome</keyword>
<dbReference type="CDD" id="cd01127">
    <property type="entry name" value="TrwB_TraG_TraD_VirD4"/>
    <property type="match status" value="1"/>
</dbReference>
<evidence type="ECO:0000259" key="8">
    <source>
        <dbReference type="PROSITE" id="PS50901"/>
    </source>
</evidence>
<keyword evidence="6" id="KW-0812">Transmembrane</keyword>
<reference evidence="10" key="1">
    <citation type="journal article" date="2019" name="Int. J. Syst. Evol. Microbiol.">
        <title>The Global Catalogue of Microorganisms (GCM) 10K type strain sequencing project: providing services to taxonomists for standard genome sequencing and annotation.</title>
        <authorList>
            <consortium name="The Broad Institute Genomics Platform"/>
            <consortium name="The Broad Institute Genome Sequencing Center for Infectious Disease"/>
            <person name="Wu L."/>
            <person name="Ma J."/>
        </authorList>
    </citation>
    <scope>NUCLEOTIDE SEQUENCE [LARGE SCALE GENOMIC DNA]</scope>
    <source>
        <strain evidence="10">JCM 17130</strain>
    </source>
</reference>
<comment type="caution">
    <text evidence="9">The sequence shown here is derived from an EMBL/GenBank/DDBJ whole genome shotgun (WGS) entry which is preliminary data.</text>
</comment>
<keyword evidence="2 4" id="KW-0547">Nucleotide-binding</keyword>
<dbReference type="SMART" id="SM00382">
    <property type="entry name" value="AAA"/>
    <property type="match status" value="3"/>
</dbReference>
<dbReference type="SUPFAM" id="SSF52540">
    <property type="entry name" value="P-loop containing nucleoside triphosphate hydrolases"/>
    <property type="match status" value="3"/>
</dbReference>
<evidence type="ECO:0000256" key="6">
    <source>
        <dbReference type="SAM" id="Phobius"/>
    </source>
</evidence>
<keyword evidence="3 4" id="KW-0067">ATP-binding</keyword>
<keyword evidence="6" id="KW-1133">Transmembrane helix</keyword>
<organism evidence="9 10">
    <name type="scientific">Georgenia deserti</name>
    <dbReference type="NCBI Taxonomy" id="2093781"/>
    <lineage>
        <taxon>Bacteria</taxon>
        <taxon>Bacillati</taxon>
        <taxon>Actinomycetota</taxon>
        <taxon>Actinomycetes</taxon>
        <taxon>Micrococcales</taxon>
        <taxon>Bogoriellaceae</taxon>
        <taxon>Georgenia</taxon>
    </lineage>
</organism>
<protein>
    <submittedName>
        <fullName evidence="9">FtsK/SpoIIIE domain-containing protein</fullName>
    </submittedName>
</protein>
<dbReference type="Gene3D" id="3.40.50.300">
    <property type="entry name" value="P-loop containing nucleotide triphosphate hydrolases"/>
    <property type="match status" value="4"/>
</dbReference>
<evidence type="ECO:0000259" key="7">
    <source>
        <dbReference type="PROSITE" id="PS50006"/>
    </source>
</evidence>
<feature type="domain" description="FtsK" evidence="8">
    <location>
        <begin position="435"/>
        <end position="631"/>
    </location>
</feature>
<dbReference type="Proteomes" id="UP001597277">
    <property type="component" value="Unassembled WGS sequence"/>
</dbReference>
<accession>A0ABW4KZW8</accession>
<dbReference type="SUPFAM" id="SSF49879">
    <property type="entry name" value="SMAD/FHA domain"/>
    <property type="match status" value="1"/>
</dbReference>
<sequence>MTATATIAPPPRSADRVPVSDADAAREALRSEWHLAVLAGPDTGRCAALGPSPIEVGRGGADVALADARVSRRHLQVQQRRGRVMARDVGSANGTRWRRPRRRLRRKRPARPRRWTRRLGRRWRVLNERDRLELGATILEVRRRPADVRAPAPPEAEKPKTRRDWIRLALPLLACLGMIPLLLSGSAAPWRWAILAVPLTLALVLIVGRRRRRDGEALPDPAAALLLAATRAVPPAPHEVLRVKLTASAERRPRAGEVVDFVDGDRVALVGPPDSVAATARWLVAQLATCYDVSLDLPPPWRLPENEADWRVTVRTDPLEGRPAGPAPERERPSRPGGRPPRTTHLVLAGRLDRVPTWCTRVVDVPGDGVCDAWARTVAALLAPGEGTTGDRSALPRSVPLPALLPHDGLAAGKLAQTWRSHQEGLAAPLGADEHGTVELDLAEHGPHALIAGTTGSGKSELLLSWMLALALRHSPTDLQFVLVDYKGGATFGTLTDLPHVAGVLTDLDPAATSRALTSLRAEVRRREGLLAAAGAKDLAHYRARERAGRGTGTEHDRLPRLVVVVDEFRALADAHPDVLDALVRLATQGRSLGIHLVLATQRPGGSVGSEVRANLTVRVCLRVLEPAESHDVVGSGAAAELPAVPGRAVVRTDQTRIIQSAWCGSDGWAQHAVEAAREAWHTTAGTAPPPRPWAAPLPGQLPLDELDADADHLPLGQVDRPDEQRLGTWSWRPGALVVAGGAGTGRTETARTVVAAALRAGHPVHVVATEPGRFADLRGPALGTVVGSDDPRRVARLLELLHGPGLLVIDDAEAVADELDAVAGPAQGTSLLARAVRDGRRSGIATVLTGPPSLVGARWLEAVRTRLVLAPRDEAEALVAAVPRDLIGGPAVPGRGVLLEPDGARSVQVARSGPVDLGEPAAAPRLAPLPDRVDAVALQRAEDLVGPAGPDVVTVGLGGDDGGPVRMPAAAGAAVLVVGPPGSGRTTALRTMHRGLTGAVPLGPGAPVPASARAVVADDLDRWAPSHVDDLATAVERHGLTVFAAARSESVAAAYRGPLAQWRAQAALLLLRPGQPITAQLTDVPLTTALDPARPHQPGLAVLVHRGRATPVQVARMPETAP</sequence>
<evidence type="ECO:0000256" key="1">
    <source>
        <dbReference type="ARBA" id="ARBA00022553"/>
    </source>
</evidence>
<keyword evidence="1" id="KW-0597">Phosphoprotein</keyword>
<feature type="transmembrane region" description="Helical" evidence="6">
    <location>
        <begin position="165"/>
        <end position="183"/>
    </location>
</feature>
<evidence type="ECO:0000256" key="5">
    <source>
        <dbReference type="SAM" id="MobiDB-lite"/>
    </source>
</evidence>
<dbReference type="InterPro" id="IPR008984">
    <property type="entry name" value="SMAD_FHA_dom_sf"/>
</dbReference>
<gene>
    <name evidence="9" type="ORF">ACFSE6_03565</name>
</gene>
<evidence type="ECO:0000256" key="2">
    <source>
        <dbReference type="ARBA" id="ARBA00022741"/>
    </source>
</evidence>
<evidence type="ECO:0000313" key="10">
    <source>
        <dbReference type="Proteomes" id="UP001597277"/>
    </source>
</evidence>
<feature type="region of interest" description="Disordered" evidence="5">
    <location>
        <begin position="316"/>
        <end position="344"/>
    </location>
</feature>
<feature type="compositionally biased region" description="Basic residues" evidence="5">
    <location>
        <begin position="96"/>
        <end position="111"/>
    </location>
</feature>
<dbReference type="RefSeq" id="WP_388002313.1">
    <property type="nucleotide sequence ID" value="NZ_JBHUEE010000001.1"/>
</dbReference>
<dbReference type="InterPro" id="IPR050206">
    <property type="entry name" value="FtsK/SpoIIIE/SftA"/>
</dbReference>
<name>A0ABW4KZW8_9MICO</name>
<feature type="binding site" evidence="4">
    <location>
        <begin position="453"/>
        <end position="460"/>
    </location>
    <ligand>
        <name>ATP</name>
        <dbReference type="ChEBI" id="CHEBI:30616"/>
    </ligand>
</feature>
<evidence type="ECO:0000256" key="3">
    <source>
        <dbReference type="ARBA" id="ARBA00022840"/>
    </source>
</evidence>
<dbReference type="CDD" id="cd00060">
    <property type="entry name" value="FHA"/>
    <property type="match status" value="1"/>
</dbReference>
<dbReference type="PROSITE" id="PS50006">
    <property type="entry name" value="FHA_DOMAIN"/>
    <property type="match status" value="1"/>
</dbReference>
<dbReference type="InterPro" id="IPR002543">
    <property type="entry name" value="FtsK_dom"/>
</dbReference>
<dbReference type="PROSITE" id="PS50901">
    <property type="entry name" value="FTSK"/>
    <property type="match status" value="1"/>
</dbReference>
<dbReference type="Pfam" id="PF01580">
    <property type="entry name" value="FtsK_SpoIIIE"/>
    <property type="match status" value="1"/>
</dbReference>
<feature type="domain" description="FHA" evidence="7">
    <location>
        <begin position="54"/>
        <end position="102"/>
    </location>
</feature>
<dbReference type="InterPro" id="IPR003593">
    <property type="entry name" value="AAA+_ATPase"/>
</dbReference>
<proteinExistence type="predicted"/>
<dbReference type="InterPro" id="IPR000253">
    <property type="entry name" value="FHA_dom"/>
</dbReference>
<dbReference type="Gene3D" id="2.60.200.20">
    <property type="match status" value="1"/>
</dbReference>
<evidence type="ECO:0000256" key="4">
    <source>
        <dbReference type="PROSITE-ProRule" id="PRU00289"/>
    </source>
</evidence>
<dbReference type="PANTHER" id="PTHR22683:SF1">
    <property type="entry name" value="TYPE VII SECRETION SYSTEM PROTEIN ESSC"/>
    <property type="match status" value="1"/>
</dbReference>